<evidence type="ECO:0000313" key="4">
    <source>
        <dbReference type="EMBL" id="KAK0433818.1"/>
    </source>
</evidence>
<dbReference type="PANTHER" id="PTHR48104">
    <property type="entry name" value="METACASPASE-4"/>
    <property type="match status" value="1"/>
</dbReference>
<organism evidence="4 5">
    <name type="scientific">Armillaria tabescens</name>
    <name type="common">Ringless honey mushroom</name>
    <name type="synonym">Agaricus tabescens</name>
    <dbReference type="NCBI Taxonomy" id="1929756"/>
    <lineage>
        <taxon>Eukaryota</taxon>
        <taxon>Fungi</taxon>
        <taxon>Dikarya</taxon>
        <taxon>Basidiomycota</taxon>
        <taxon>Agaricomycotina</taxon>
        <taxon>Agaricomycetes</taxon>
        <taxon>Agaricomycetidae</taxon>
        <taxon>Agaricales</taxon>
        <taxon>Marasmiineae</taxon>
        <taxon>Physalacriaceae</taxon>
        <taxon>Desarmillaria</taxon>
    </lineage>
</organism>
<comment type="similarity">
    <text evidence="1">Belongs to the peptidase C14B family.</text>
</comment>
<keyword evidence="5" id="KW-1185">Reference proteome</keyword>
<sequence>MGFNATHLSNPPSSLRAASTSVHNGDMKQDTPETFDQPREMKARETVLGRTGGRLVHSLTSCYRHMFGSGYRNTGPPQNLEDEGGRGLWWVFRLLHSHCCAPASEGSAVIHPDMPRAAFPPRFMASAPSTDVSSTSVDASGHSSHTARPFTVTSTLNRPEDIYSLLQTQKPSQRHLVDASRFWAVLIGIDAYPNSSLKGCVSDAILMEMFLHEHLGVPKGRIESLLSSDDPNLTGKTLPPSRDNIIRKLHSLIDNANINEGENIIIYFAGHGASYQCAHRRDSPSCKGELCGIEAICPVDRNDAADSGPTIPDISDREFNSILTQISQAKGPNITVILDCCYSAGATRDAEEGVRAAPELKRSLLEKALKAADESMRRFPSYVSVSDGNWFFDMKSHVVVAACAEYEKAKETSGPDGEGYNGCFTRALIRTLISNWTNELTYNDLIEHITKDLEGQGNYQGPVVAGERRKERVWFSK</sequence>
<dbReference type="EMBL" id="JAUEPS010000208">
    <property type="protein sequence ID" value="KAK0433818.1"/>
    <property type="molecule type" value="Genomic_DNA"/>
</dbReference>
<dbReference type="GO" id="GO:0005737">
    <property type="term" value="C:cytoplasm"/>
    <property type="evidence" value="ECO:0007669"/>
    <property type="project" value="TreeGrafter"/>
</dbReference>
<gene>
    <name evidence="4" type="ORF">EV420DRAFT_1344468</name>
</gene>
<dbReference type="PANTHER" id="PTHR48104:SF30">
    <property type="entry name" value="METACASPASE-1"/>
    <property type="match status" value="1"/>
</dbReference>
<comment type="caution">
    <text evidence="4">The sequence shown here is derived from an EMBL/GenBank/DDBJ whole genome shotgun (WGS) entry which is preliminary data.</text>
</comment>
<dbReference type="AlphaFoldDB" id="A0AA39MHA5"/>
<feature type="compositionally biased region" description="Polar residues" evidence="2">
    <location>
        <begin position="1"/>
        <end position="23"/>
    </location>
</feature>
<feature type="compositionally biased region" description="Basic and acidic residues" evidence="2">
    <location>
        <begin position="25"/>
        <end position="39"/>
    </location>
</feature>
<dbReference type="GeneID" id="85352504"/>
<dbReference type="Gene3D" id="3.40.50.1460">
    <property type="match status" value="1"/>
</dbReference>
<reference evidence="4" key="1">
    <citation type="submission" date="2023-06" db="EMBL/GenBank/DDBJ databases">
        <authorList>
            <consortium name="Lawrence Berkeley National Laboratory"/>
            <person name="Ahrendt S."/>
            <person name="Sahu N."/>
            <person name="Indic B."/>
            <person name="Wong-Bajracharya J."/>
            <person name="Merenyi Z."/>
            <person name="Ke H.-M."/>
            <person name="Monk M."/>
            <person name="Kocsube S."/>
            <person name="Drula E."/>
            <person name="Lipzen A."/>
            <person name="Balint B."/>
            <person name="Henrissat B."/>
            <person name="Andreopoulos B."/>
            <person name="Martin F.M."/>
            <person name="Harder C.B."/>
            <person name="Rigling D."/>
            <person name="Ford K.L."/>
            <person name="Foster G.D."/>
            <person name="Pangilinan J."/>
            <person name="Papanicolaou A."/>
            <person name="Barry K."/>
            <person name="LaButti K."/>
            <person name="Viragh M."/>
            <person name="Koriabine M."/>
            <person name="Yan M."/>
            <person name="Riley R."/>
            <person name="Champramary S."/>
            <person name="Plett K.L."/>
            <person name="Tsai I.J."/>
            <person name="Slot J."/>
            <person name="Sipos G."/>
            <person name="Plett J."/>
            <person name="Nagy L.G."/>
            <person name="Grigoriev I.V."/>
        </authorList>
    </citation>
    <scope>NUCLEOTIDE SEQUENCE</scope>
    <source>
        <strain evidence="4">CCBAS 213</strain>
    </source>
</reference>
<accession>A0AA39MHA5</accession>
<dbReference type="Pfam" id="PF00656">
    <property type="entry name" value="Peptidase_C14"/>
    <property type="match status" value="1"/>
</dbReference>
<protein>
    <submittedName>
        <fullName evidence="4">Caspase domain-containing protein</fullName>
    </submittedName>
</protein>
<dbReference type="GO" id="GO:0004197">
    <property type="term" value="F:cysteine-type endopeptidase activity"/>
    <property type="evidence" value="ECO:0007669"/>
    <property type="project" value="InterPro"/>
</dbReference>
<proteinExistence type="inferred from homology"/>
<feature type="domain" description="Peptidase C14 caspase" evidence="3">
    <location>
        <begin position="183"/>
        <end position="465"/>
    </location>
</feature>
<dbReference type="InterPro" id="IPR050452">
    <property type="entry name" value="Metacaspase"/>
</dbReference>
<dbReference type="GO" id="GO:0006508">
    <property type="term" value="P:proteolysis"/>
    <property type="evidence" value="ECO:0007669"/>
    <property type="project" value="InterPro"/>
</dbReference>
<evidence type="ECO:0000256" key="2">
    <source>
        <dbReference type="SAM" id="MobiDB-lite"/>
    </source>
</evidence>
<dbReference type="RefSeq" id="XP_060321568.1">
    <property type="nucleotide sequence ID" value="XM_060468956.1"/>
</dbReference>
<dbReference type="Proteomes" id="UP001175211">
    <property type="component" value="Unassembled WGS sequence"/>
</dbReference>
<evidence type="ECO:0000313" key="5">
    <source>
        <dbReference type="Proteomes" id="UP001175211"/>
    </source>
</evidence>
<name>A0AA39MHA5_ARMTA</name>
<evidence type="ECO:0000259" key="3">
    <source>
        <dbReference type="Pfam" id="PF00656"/>
    </source>
</evidence>
<evidence type="ECO:0000256" key="1">
    <source>
        <dbReference type="ARBA" id="ARBA00009005"/>
    </source>
</evidence>
<feature type="region of interest" description="Disordered" evidence="2">
    <location>
        <begin position="1"/>
        <end position="39"/>
    </location>
</feature>
<dbReference type="InterPro" id="IPR011600">
    <property type="entry name" value="Pept_C14_caspase"/>
</dbReference>